<dbReference type="EMBL" id="JACJTE010000042">
    <property type="protein sequence ID" value="MBD2564086.1"/>
    <property type="molecule type" value="Genomic_DNA"/>
</dbReference>
<name>A0ABR8F5A6_NOSLI</name>
<organism evidence="1 2">
    <name type="scientific">Nostoc linckia FACHB-391</name>
    <dbReference type="NCBI Taxonomy" id="2692906"/>
    <lineage>
        <taxon>Bacteria</taxon>
        <taxon>Bacillati</taxon>
        <taxon>Cyanobacteriota</taxon>
        <taxon>Cyanophyceae</taxon>
        <taxon>Nostocales</taxon>
        <taxon>Nostocaceae</taxon>
        <taxon>Nostoc</taxon>
    </lineage>
</organism>
<accession>A0ABR8F5A6</accession>
<gene>
    <name evidence="1" type="ORF">H6G95_26485</name>
</gene>
<keyword evidence="2" id="KW-1185">Reference proteome</keyword>
<evidence type="ECO:0000313" key="2">
    <source>
        <dbReference type="Proteomes" id="UP000604661"/>
    </source>
</evidence>
<evidence type="ECO:0000313" key="1">
    <source>
        <dbReference type="EMBL" id="MBD2564086.1"/>
    </source>
</evidence>
<protein>
    <submittedName>
        <fullName evidence="1">Uncharacterized protein</fullName>
    </submittedName>
</protein>
<proteinExistence type="predicted"/>
<dbReference type="Proteomes" id="UP000604661">
    <property type="component" value="Unassembled WGS sequence"/>
</dbReference>
<comment type="caution">
    <text evidence="1">The sequence shown here is derived from an EMBL/GenBank/DDBJ whole genome shotgun (WGS) entry which is preliminary data.</text>
</comment>
<reference evidence="1 2" key="1">
    <citation type="journal article" date="2020" name="ISME J.">
        <title>Comparative genomics reveals insights into cyanobacterial evolution and habitat adaptation.</title>
        <authorList>
            <person name="Chen M.Y."/>
            <person name="Teng W.K."/>
            <person name="Zhao L."/>
            <person name="Hu C.X."/>
            <person name="Zhou Y.K."/>
            <person name="Han B.P."/>
            <person name="Song L.R."/>
            <person name="Shu W.S."/>
        </authorList>
    </citation>
    <scope>NUCLEOTIDE SEQUENCE [LARGE SCALE GENOMIC DNA]</scope>
    <source>
        <strain evidence="1 2">FACHB-391</strain>
    </source>
</reference>
<sequence>MSRYSSVKVKNLQKSITEARSRYIRREFWRLMANYHCEVSNFHMNEILETLDPKYREIGELFATSFRLEEDYTSQIFQIIDYVFSGVPVWLTHIYLGDKRRILPNSSIQKHFMEQVTGQLNRKLHCLICSDVLKFIRESKSSWEICIRLFTLATYYITEYLYQGILLGLEGEDGTELVIHKKSEENSQKLIDRDLSFWENDKNKQIIYNYAVGHVLTWVTLTPYNQAIEKR</sequence>